<keyword evidence="1" id="KW-0472">Membrane</keyword>
<name>A0A9P1IK47_9PELO</name>
<organism evidence="2 3">
    <name type="scientific">Caenorhabditis angaria</name>
    <dbReference type="NCBI Taxonomy" id="860376"/>
    <lineage>
        <taxon>Eukaryota</taxon>
        <taxon>Metazoa</taxon>
        <taxon>Ecdysozoa</taxon>
        <taxon>Nematoda</taxon>
        <taxon>Chromadorea</taxon>
        <taxon>Rhabditida</taxon>
        <taxon>Rhabditina</taxon>
        <taxon>Rhabditomorpha</taxon>
        <taxon>Rhabditoidea</taxon>
        <taxon>Rhabditidae</taxon>
        <taxon>Peloderinae</taxon>
        <taxon>Caenorhabditis</taxon>
    </lineage>
</organism>
<keyword evidence="1" id="KW-0812">Transmembrane</keyword>
<dbReference type="AlphaFoldDB" id="A0A9P1IK47"/>
<keyword evidence="1" id="KW-1133">Transmembrane helix</keyword>
<gene>
    <name evidence="2" type="ORF">CAMP_LOCUS8722</name>
</gene>
<evidence type="ECO:0000313" key="3">
    <source>
        <dbReference type="Proteomes" id="UP001152747"/>
    </source>
</evidence>
<dbReference type="Proteomes" id="UP001152747">
    <property type="component" value="Unassembled WGS sequence"/>
</dbReference>
<keyword evidence="3" id="KW-1185">Reference proteome</keyword>
<comment type="caution">
    <text evidence="2">The sequence shown here is derived from an EMBL/GenBank/DDBJ whole genome shotgun (WGS) entry which is preliminary data.</text>
</comment>
<sequence>MKSSTISIENENRNENREVAGQEMGNLEISFLVISIIILASTFFWGIFGHWNLGFAKIIECILTIVMIFVPELKNWVFAIVSMIFFIVFVVFDMIDLLFYVSEHVRANQPIGFFWPIICVDAVLCGFMAYLYFKLFKSTR</sequence>
<protein>
    <submittedName>
        <fullName evidence="2">Uncharacterized protein</fullName>
    </submittedName>
</protein>
<reference evidence="2" key="1">
    <citation type="submission" date="2022-11" db="EMBL/GenBank/DDBJ databases">
        <authorList>
            <person name="Kikuchi T."/>
        </authorList>
    </citation>
    <scope>NUCLEOTIDE SEQUENCE</scope>
    <source>
        <strain evidence="2">PS1010</strain>
    </source>
</reference>
<evidence type="ECO:0000313" key="2">
    <source>
        <dbReference type="EMBL" id="CAI5446085.1"/>
    </source>
</evidence>
<feature type="transmembrane region" description="Helical" evidence="1">
    <location>
        <begin position="113"/>
        <end position="133"/>
    </location>
</feature>
<feature type="transmembrane region" description="Helical" evidence="1">
    <location>
        <begin position="29"/>
        <end position="48"/>
    </location>
</feature>
<evidence type="ECO:0000256" key="1">
    <source>
        <dbReference type="SAM" id="Phobius"/>
    </source>
</evidence>
<feature type="transmembrane region" description="Helical" evidence="1">
    <location>
        <begin position="77"/>
        <end position="101"/>
    </location>
</feature>
<accession>A0A9P1IK47</accession>
<feature type="transmembrane region" description="Helical" evidence="1">
    <location>
        <begin position="54"/>
        <end position="70"/>
    </location>
</feature>
<proteinExistence type="predicted"/>
<dbReference type="EMBL" id="CANHGI010000003">
    <property type="protein sequence ID" value="CAI5446085.1"/>
    <property type="molecule type" value="Genomic_DNA"/>
</dbReference>